<accession>A0A235HJU1</accession>
<evidence type="ECO:0000256" key="1">
    <source>
        <dbReference type="SAM" id="SignalP"/>
    </source>
</evidence>
<sequence length="459" mass="49255">MKPIHGLCLASLTAALLAGPALADQKFPAELAGHGIIDAATFVAPPADAPDLFRTSGKFTAADRKRVDQPRSIEGTSFLSAPGAARGTGMALPFDGQPVQGFSGIKALGDGTFMVLTDNGFGSKGNSADAMLTVHKLTIDWKTGKAAVAETLFLRDPDRKVPFPIVTEATKERYLTGADFDVESLQIVGDRMYFGDEFGPYILVTDLTGKLLAMHESKVDGKPVRSPDHYAVSTPAVPGAVGFEVRRSRGFEGMAASKDGKFLYPLFEGPLFNAQLGTGGAWETKDGREYLRIAEFDVAKGDFTGRSFKYRLEANGNNIGDFNMIDATTGLIIERDNGEGNPAQGCTGQPAPDCFNVPAQFKRVYKIDFAQADADGFVKKVGYVDLMDIDDPKGVARLGGDEGKFTFPFVTIENVDVVDAEHIVVGNDNNLPYSSGRALGKQDHNELILLRVPQFLAAK</sequence>
<feature type="signal peptide" evidence="1">
    <location>
        <begin position="1"/>
        <end position="23"/>
    </location>
</feature>
<dbReference type="EMBL" id="NOWT01000001">
    <property type="protein sequence ID" value="OYD86108.1"/>
    <property type="molecule type" value="Genomic_DNA"/>
</dbReference>
<proteinExistence type="predicted"/>
<evidence type="ECO:0000313" key="4">
    <source>
        <dbReference type="Proteomes" id="UP000215367"/>
    </source>
</evidence>
<dbReference type="AlphaFoldDB" id="A0A235HJU1"/>
<dbReference type="Proteomes" id="UP000215367">
    <property type="component" value="Unassembled WGS sequence"/>
</dbReference>
<dbReference type="PANTHER" id="PTHR37957">
    <property type="entry name" value="BLR7070 PROTEIN"/>
    <property type="match status" value="1"/>
</dbReference>
<evidence type="ECO:0000259" key="2">
    <source>
        <dbReference type="Pfam" id="PF13449"/>
    </source>
</evidence>
<keyword evidence="1" id="KW-0732">Signal</keyword>
<feature type="chain" id="PRO_5012579302" evidence="1">
    <location>
        <begin position="24"/>
        <end position="459"/>
    </location>
</feature>
<protein>
    <submittedName>
        <fullName evidence="3">Glycerophosphodiester phosphodiesterase</fullName>
    </submittedName>
</protein>
<gene>
    <name evidence="3" type="ORF">CHT98_00620</name>
</gene>
<organism evidence="3 4">
    <name type="scientific">Azospirillum brasilense</name>
    <dbReference type="NCBI Taxonomy" id="192"/>
    <lineage>
        <taxon>Bacteria</taxon>
        <taxon>Pseudomonadati</taxon>
        <taxon>Pseudomonadota</taxon>
        <taxon>Alphaproteobacteria</taxon>
        <taxon>Rhodospirillales</taxon>
        <taxon>Azospirillaceae</taxon>
        <taxon>Azospirillum</taxon>
    </lineage>
</organism>
<dbReference type="InterPro" id="IPR027372">
    <property type="entry name" value="Phytase-like_dom"/>
</dbReference>
<feature type="domain" description="Phytase-like" evidence="2">
    <location>
        <begin position="97"/>
        <end position="430"/>
    </location>
</feature>
<comment type="caution">
    <text evidence="3">The sequence shown here is derived from an EMBL/GenBank/DDBJ whole genome shotgun (WGS) entry which is preliminary data.</text>
</comment>
<reference evidence="3 4" key="1">
    <citation type="submission" date="2017-07" db="EMBL/GenBank/DDBJ databases">
        <title>Whole genome sequence of Azospirillum brasilense 2A1, a potential biofertilizer strain.</title>
        <authorList>
            <person name="Fontana C.A."/>
            <person name="Toffoli L.M."/>
            <person name="Salazar S.M."/>
            <person name="Puglisi E."/>
            <person name="Pedraza R."/>
            <person name="Bassi D."/>
            <person name="Cocconcelli P.S."/>
        </authorList>
    </citation>
    <scope>NUCLEOTIDE SEQUENCE [LARGE SCALE GENOMIC DNA]</scope>
    <source>
        <strain evidence="3 4">2A1</strain>
    </source>
</reference>
<name>A0A235HJU1_AZOBR</name>
<dbReference type="Pfam" id="PF13449">
    <property type="entry name" value="Phytase-like"/>
    <property type="match status" value="1"/>
</dbReference>
<evidence type="ECO:0000313" key="3">
    <source>
        <dbReference type="EMBL" id="OYD86108.1"/>
    </source>
</evidence>
<dbReference type="PANTHER" id="PTHR37957:SF1">
    <property type="entry name" value="PHYTASE-LIKE DOMAIN-CONTAINING PROTEIN"/>
    <property type="match status" value="1"/>
</dbReference>
<dbReference type="RefSeq" id="WP_094301377.1">
    <property type="nucleotide sequence ID" value="NZ_NOWT01000001.1"/>
</dbReference>